<accession>M7BCW2</accession>
<feature type="compositionally biased region" description="Basic and acidic residues" evidence="1">
    <location>
        <begin position="185"/>
        <end position="194"/>
    </location>
</feature>
<dbReference type="AlphaFoldDB" id="M7BCW2"/>
<evidence type="ECO:0000313" key="2">
    <source>
        <dbReference type="EMBL" id="EMP35019.1"/>
    </source>
</evidence>
<name>M7BCW2_CHEMY</name>
<sequence>MVVSSHQTEKLTHFARQRWRKQFLVICSLAVYAFCEPDPKPTEVSGKSVYSDDRLTGFRWEGYDRYRGSCGRDPCSGRHNEDDWMWKLCRSTADASPSTLPTLLPPVEYRSRQESAWWSIYRVFIRCDKSTLAGSVVSGASRSSSHHSYSVPLSGGDESLRHATLTSVTGTWPSAEPQEEALEEPAEHPEEEVNHIQSASSSSSPDEAVSSDTTSSPPSDYKTIRNY</sequence>
<reference evidence="3" key="1">
    <citation type="journal article" date="2013" name="Nat. Genet.">
        <title>The draft genomes of soft-shell turtle and green sea turtle yield insights into the development and evolution of the turtle-specific body plan.</title>
        <authorList>
            <person name="Wang Z."/>
            <person name="Pascual-Anaya J."/>
            <person name="Zadissa A."/>
            <person name="Li W."/>
            <person name="Niimura Y."/>
            <person name="Huang Z."/>
            <person name="Li C."/>
            <person name="White S."/>
            <person name="Xiong Z."/>
            <person name="Fang D."/>
            <person name="Wang B."/>
            <person name="Ming Y."/>
            <person name="Chen Y."/>
            <person name="Zheng Y."/>
            <person name="Kuraku S."/>
            <person name="Pignatelli M."/>
            <person name="Herrero J."/>
            <person name="Beal K."/>
            <person name="Nozawa M."/>
            <person name="Li Q."/>
            <person name="Wang J."/>
            <person name="Zhang H."/>
            <person name="Yu L."/>
            <person name="Shigenobu S."/>
            <person name="Wang J."/>
            <person name="Liu J."/>
            <person name="Flicek P."/>
            <person name="Searle S."/>
            <person name="Wang J."/>
            <person name="Kuratani S."/>
            <person name="Yin Y."/>
            <person name="Aken B."/>
            <person name="Zhang G."/>
            <person name="Irie N."/>
        </authorList>
    </citation>
    <scope>NUCLEOTIDE SEQUENCE [LARGE SCALE GENOMIC DNA]</scope>
</reference>
<protein>
    <submittedName>
        <fullName evidence="2">Uncharacterized protein</fullName>
    </submittedName>
</protein>
<evidence type="ECO:0000256" key="1">
    <source>
        <dbReference type="SAM" id="MobiDB-lite"/>
    </source>
</evidence>
<evidence type="ECO:0000313" key="3">
    <source>
        <dbReference type="Proteomes" id="UP000031443"/>
    </source>
</evidence>
<keyword evidence="3" id="KW-1185">Reference proteome</keyword>
<feature type="compositionally biased region" description="Low complexity" evidence="1">
    <location>
        <begin position="198"/>
        <end position="220"/>
    </location>
</feature>
<proteinExistence type="predicted"/>
<organism evidence="2 3">
    <name type="scientific">Chelonia mydas</name>
    <name type="common">Green sea-turtle</name>
    <name type="synonym">Chelonia agassizi</name>
    <dbReference type="NCBI Taxonomy" id="8469"/>
    <lineage>
        <taxon>Eukaryota</taxon>
        <taxon>Metazoa</taxon>
        <taxon>Chordata</taxon>
        <taxon>Craniata</taxon>
        <taxon>Vertebrata</taxon>
        <taxon>Euteleostomi</taxon>
        <taxon>Archelosauria</taxon>
        <taxon>Testudinata</taxon>
        <taxon>Testudines</taxon>
        <taxon>Cryptodira</taxon>
        <taxon>Durocryptodira</taxon>
        <taxon>Americhelydia</taxon>
        <taxon>Chelonioidea</taxon>
        <taxon>Cheloniidae</taxon>
        <taxon>Chelonia</taxon>
    </lineage>
</organism>
<dbReference type="Proteomes" id="UP000031443">
    <property type="component" value="Unassembled WGS sequence"/>
</dbReference>
<feature type="region of interest" description="Disordered" evidence="1">
    <location>
        <begin position="138"/>
        <end position="158"/>
    </location>
</feature>
<feature type="compositionally biased region" description="Low complexity" evidence="1">
    <location>
        <begin position="138"/>
        <end position="155"/>
    </location>
</feature>
<gene>
    <name evidence="2" type="ORF">UY3_07827</name>
</gene>
<feature type="region of interest" description="Disordered" evidence="1">
    <location>
        <begin position="170"/>
        <end position="227"/>
    </location>
</feature>
<dbReference type="EMBL" id="KB530244">
    <property type="protein sequence ID" value="EMP35019.1"/>
    <property type="molecule type" value="Genomic_DNA"/>
</dbReference>